<dbReference type="EMBL" id="JBHTAS010000001">
    <property type="protein sequence ID" value="MFC7142326.1"/>
    <property type="molecule type" value="Genomic_DNA"/>
</dbReference>
<evidence type="ECO:0000259" key="12">
    <source>
        <dbReference type="Pfam" id="PF01435"/>
    </source>
</evidence>
<comment type="cofactor">
    <cofactor evidence="10">
        <name>Zn(2+)</name>
        <dbReference type="ChEBI" id="CHEBI:29105"/>
    </cofactor>
    <text evidence="10">Binds 1 zinc ion per subunit.</text>
</comment>
<evidence type="ECO:0000256" key="3">
    <source>
        <dbReference type="ARBA" id="ARBA00022692"/>
    </source>
</evidence>
<feature type="transmembrane region" description="Helical" evidence="11">
    <location>
        <begin position="230"/>
        <end position="257"/>
    </location>
</feature>
<organism evidence="13 14">
    <name type="scientific">Halosimplex aquaticum</name>
    <dbReference type="NCBI Taxonomy" id="3026162"/>
    <lineage>
        <taxon>Archaea</taxon>
        <taxon>Methanobacteriati</taxon>
        <taxon>Methanobacteriota</taxon>
        <taxon>Stenosarchaea group</taxon>
        <taxon>Halobacteria</taxon>
        <taxon>Halobacteriales</taxon>
        <taxon>Haloarculaceae</taxon>
        <taxon>Halosimplex</taxon>
    </lineage>
</organism>
<keyword evidence="4" id="KW-0479">Metal-binding</keyword>
<proteinExistence type="inferred from homology"/>
<evidence type="ECO:0000256" key="7">
    <source>
        <dbReference type="ARBA" id="ARBA00022989"/>
    </source>
</evidence>
<keyword evidence="8 10" id="KW-0482">Metalloprotease</keyword>
<feature type="transmembrane region" description="Helical" evidence="11">
    <location>
        <begin position="55"/>
        <end position="75"/>
    </location>
</feature>
<keyword evidence="5 10" id="KW-0378">Hydrolase</keyword>
<evidence type="ECO:0000256" key="9">
    <source>
        <dbReference type="ARBA" id="ARBA00023136"/>
    </source>
</evidence>
<dbReference type="AlphaFoldDB" id="A0ABD5Y7M8"/>
<keyword evidence="3 11" id="KW-0812">Transmembrane</keyword>
<dbReference type="GO" id="GO:0046872">
    <property type="term" value="F:metal ion binding"/>
    <property type="evidence" value="ECO:0007669"/>
    <property type="project" value="UniProtKB-KW"/>
</dbReference>
<reference evidence="13 14" key="1">
    <citation type="journal article" date="2019" name="Int. J. Syst. Evol. Microbiol.">
        <title>The Global Catalogue of Microorganisms (GCM) 10K type strain sequencing project: providing services to taxonomists for standard genome sequencing and annotation.</title>
        <authorList>
            <consortium name="The Broad Institute Genomics Platform"/>
            <consortium name="The Broad Institute Genome Sequencing Center for Infectious Disease"/>
            <person name="Wu L."/>
            <person name="Ma J."/>
        </authorList>
    </citation>
    <scope>NUCLEOTIDE SEQUENCE [LARGE SCALE GENOMIC DNA]</scope>
    <source>
        <strain evidence="13 14">XZYJT29</strain>
    </source>
</reference>
<comment type="similarity">
    <text evidence="10">Belongs to the peptidase M48 family.</text>
</comment>
<evidence type="ECO:0000256" key="1">
    <source>
        <dbReference type="ARBA" id="ARBA00022475"/>
    </source>
</evidence>
<sequence length="355" mass="37221">MPLSSDRGLAVRMAATLAAVVTANALFVGVLVYLTAPRLGALVRQAGDGVGLPPAITALWWLPLAGVLVAACVWAQLRYVRSETLGAVDAEPVTADSHPDLDRRVTRLAAQASVPTPDCYVVDSETPNSFALDGVGRPTLVVSSGLLATLDGDRLDGVLAHELAHLQHRDATVMTLASFLPALTSDRYSLLDSLGPWARSRFVWAFALCAVYLVGAVATRSNPFRPGYAVGFAVGLAAVVVGGGVVLGILATAAVAAARRLSHYREFAADDAGAALTGDPAALADALAKLDEETASAPTVDKRLAYDEVRGLCLLPHGFETDSGGDGGDEFHVETRSHPPTDERIARLRELVEKQ</sequence>
<feature type="transmembrane region" description="Helical" evidence="11">
    <location>
        <begin position="202"/>
        <end position="218"/>
    </location>
</feature>
<evidence type="ECO:0000256" key="2">
    <source>
        <dbReference type="ARBA" id="ARBA00022670"/>
    </source>
</evidence>
<evidence type="ECO:0000256" key="4">
    <source>
        <dbReference type="ARBA" id="ARBA00022723"/>
    </source>
</evidence>
<dbReference type="Proteomes" id="UP001596432">
    <property type="component" value="Unassembled WGS sequence"/>
</dbReference>
<protein>
    <submittedName>
        <fullName evidence="13">M48 family metalloprotease</fullName>
        <ecNumber evidence="13">3.4.24.-</ecNumber>
    </submittedName>
</protein>
<keyword evidence="9 11" id="KW-0472">Membrane</keyword>
<gene>
    <name evidence="13" type="ORF">ACFQMA_21110</name>
</gene>
<keyword evidence="2 10" id="KW-0645">Protease</keyword>
<feature type="transmembrane region" description="Helical" evidence="11">
    <location>
        <begin position="12"/>
        <end position="35"/>
    </location>
</feature>
<keyword evidence="6 10" id="KW-0862">Zinc</keyword>
<evidence type="ECO:0000256" key="5">
    <source>
        <dbReference type="ARBA" id="ARBA00022801"/>
    </source>
</evidence>
<evidence type="ECO:0000256" key="11">
    <source>
        <dbReference type="SAM" id="Phobius"/>
    </source>
</evidence>
<dbReference type="PANTHER" id="PTHR43221:SF2">
    <property type="entry name" value="PROTEASE HTPX HOMOLOG"/>
    <property type="match status" value="1"/>
</dbReference>
<evidence type="ECO:0000313" key="13">
    <source>
        <dbReference type="EMBL" id="MFC7142326.1"/>
    </source>
</evidence>
<keyword evidence="7 11" id="KW-1133">Transmembrane helix</keyword>
<dbReference type="GO" id="GO:0008237">
    <property type="term" value="F:metallopeptidase activity"/>
    <property type="evidence" value="ECO:0007669"/>
    <property type="project" value="UniProtKB-KW"/>
</dbReference>
<dbReference type="PANTHER" id="PTHR43221">
    <property type="entry name" value="PROTEASE HTPX"/>
    <property type="match status" value="1"/>
</dbReference>
<dbReference type="InterPro" id="IPR001915">
    <property type="entry name" value="Peptidase_M48"/>
</dbReference>
<accession>A0ABD5Y7M8</accession>
<evidence type="ECO:0000313" key="14">
    <source>
        <dbReference type="Proteomes" id="UP001596432"/>
    </source>
</evidence>
<dbReference type="RefSeq" id="WP_274323392.1">
    <property type="nucleotide sequence ID" value="NZ_CP118158.1"/>
</dbReference>
<evidence type="ECO:0000256" key="10">
    <source>
        <dbReference type="RuleBase" id="RU003983"/>
    </source>
</evidence>
<name>A0ABD5Y7M8_9EURY</name>
<dbReference type="Gene3D" id="3.30.2010.10">
    <property type="entry name" value="Metalloproteases ('zincins'), catalytic domain"/>
    <property type="match status" value="1"/>
</dbReference>
<dbReference type="Pfam" id="PF01435">
    <property type="entry name" value="Peptidase_M48"/>
    <property type="match status" value="1"/>
</dbReference>
<evidence type="ECO:0000256" key="6">
    <source>
        <dbReference type="ARBA" id="ARBA00022833"/>
    </source>
</evidence>
<keyword evidence="14" id="KW-1185">Reference proteome</keyword>
<dbReference type="InterPro" id="IPR050083">
    <property type="entry name" value="HtpX_protease"/>
</dbReference>
<keyword evidence="1" id="KW-1003">Cell membrane</keyword>
<evidence type="ECO:0000256" key="8">
    <source>
        <dbReference type="ARBA" id="ARBA00023049"/>
    </source>
</evidence>
<dbReference type="GO" id="GO:0006508">
    <property type="term" value="P:proteolysis"/>
    <property type="evidence" value="ECO:0007669"/>
    <property type="project" value="UniProtKB-KW"/>
</dbReference>
<dbReference type="EC" id="3.4.24.-" evidence="13"/>
<comment type="caution">
    <text evidence="13">The sequence shown here is derived from an EMBL/GenBank/DDBJ whole genome shotgun (WGS) entry which is preliminary data.</text>
</comment>
<feature type="domain" description="Peptidase M48" evidence="12">
    <location>
        <begin position="98"/>
        <end position="351"/>
    </location>
</feature>
<dbReference type="GeneID" id="78822662"/>